<dbReference type="CDD" id="cd13850">
    <property type="entry name" value="CuRO_1_Abr2_like"/>
    <property type="match status" value="1"/>
</dbReference>
<evidence type="ECO:0000256" key="1">
    <source>
        <dbReference type="ARBA" id="ARBA00010609"/>
    </source>
</evidence>
<dbReference type="InterPro" id="IPR033138">
    <property type="entry name" value="Cu_oxidase_CS"/>
</dbReference>
<evidence type="ECO:0000259" key="10">
    <source>
        <dbReference type="Pfam" id="PF07732"/>
    </source>
</evidence>
<protein>
    <submittedName>
        <fullName evidence="11">Conidial pigment biosynthesis oxidase Arb2/brown2</fullName>
    </submittedName>
</protein>
<keyword evidence="12" id="KW-1185">Reference proteome</keyword>
<dbReference type="AlphaFoldDB" id="A0A0L1JEK8"/>
<dbReference type="PROSITE" id="PS00079">
    <property type="entry name" value="MULTICOPPER_OXIDASE1"/>
    <property type="match status" value="1"/>
</dbReference>
<name>A0A0L1JEK8_ASPN3</name>
<dbReference type="FunFam" id="2.60.40.420:FF:000036">
    <property type="entry name" value="L-ascorbate oxidase"/>
    <property type="match status" value="1"/>
</dbReference>
<comment type="similarity">
    <text evidence="1">Belongs to the multicopper oxidase family.</text>
</comment>
<evidence type="ECO:0000259" key="8">
    <source>
        <dbReference type="Pfam" id="PF00394"/>
    </source>
</evidence>
<dbReference type="OrthoDB" id="2121828at2759"/>
<sequence>MAPLKSLVALLGANLLPSALAELVKFEANLTWAKGSPDGNLRDMIFVNDQFPSPSLILNQYDDVEFTVNNQMPFNATVHFHGIEQLNTPWSDGVPGLTQKPILPGGTFTYRWTATEYGTYWYHAHARSLMADGLYGAIWINPAPEIPQPFHLISDDENDIEAMRKAEQDPKLVILSDWSHYTSEEYQTIMEESGVDLFCVDSILINGRGRVHCPGADFINSLQTIYLKESIDYLPLTDKGCYPKIYKTQGSFPRNDSKVPPGLESGCVATAGSHEIIEVDPEDGWVSMKFISAAWLKAFIASIDEHPMWIYEVDGHYIEPQLAHTMVMYNGERYSAMIKLDKTPKDYTIRIPDTNADQIIAGFATLRYKGGNHVEDSEPYVNYGGLNTTADVIALNESLLVPYPSIQLPTAADQLINLTFGRRESAYQWTLEGKQLYDVMANYDDPILYNLTAKENLADKVTVQTQNGTWVDVLLQVGIMPDTPPIQAPHIIHKHSNKAFIVGEGDGFFNWTSVAEAATEKPELFEFERPRLRDTYMVLGLLGPRWMVIRYQVINPGPFLIHCHIETHLANGMGVALLDGVDEWPEVPPEYAL</sequence>
<dbReference type="InterPro" id="IPR002355">
    <property type="entry name" value="Cu_oxidase_Cu_BS"/>
</dbReference>
<evidence type="ECO:0000256" key="7">
    <source>
        <dbReference type="SAM" id="SignalP"/>
    </source>
</evidence>
<keyword evidence="5" id="KW-0186">Copper</keyword>
<gene>
    <name evidence="11" type="ORF">ANOM_002051</name>
</gene>
<dbReference type="PANTHER" id="PTHR11709:SF488">
    <property type="entry name" value="LACCASE-RELATED"/>
    <property type="match status" value="1"/>
</dbReference>
<keyword evidence="2" id="KW-0479">Metal-binding</keyword>
<organism evidence="11 12">
    <name type="scientific">Aspergillus nomiae NRRL (strain ATCC 15546 / NRRL 13137 / CBS 260.88 / M93)</name>
    <dbReference type="NCBI Taxonomy" id="1509407"/>
    <lineage>
        <taxon>Eukaryota</taxon>
        <taxon>Fungi</taxon>
        <taxon>Dikarya</taxon>
        <taxon>Ascomycota</taxon>
        <taxon>Pezizomycotina</taxon>
        <taxon>Eurotiomycetes</taxon>
        <taxon>Eurotiomycetidae</taxon>
        <taxon>Eurotiales</taxon>
        <taxon>Aspergillaceae</taxon>
        <taxon>Aspergillus</taxon>
        <taxon>Aspergillus subgen. Circumdati</taxon>
    </lineage>
</organism>
<evidence type="ECO:0000256" key="6">
    <source>
        <dbReference type="ARBA" id="ARBA00023180"/>
    </source>
</evidence>
<dbReference type="InterPro" id="IPR045087">
    <property type="entry name" value="Cu-oxidase_fam"/>
</dbReference>
<dbReference type="GO" id="GO:0052716">
    <property type="term" value="F:hydroquinone:oxygen oxidoreductase activity"/>
    <property type="evidence" value="ECO:0007669"/>
    <property type="project" value="UniProtKB-ARBA"/>
</dbReference>
<accession>A0A0L1JEK8</accession>
<dbReference type="InterPro" id="IPR001117">
    <property type="entry name" value="Cu-oxidase_2nd"/>
</dbReference>
<dbReference type="PANTHER" id="PTHR11709">
    <property type="entry name" value="MULTI-COPPER OXIDASE"/>
    <property type="match status" value="1"/>
</dbReference>
<keyword evidence="4" id="KW-0560">Oxidoreductase</keyword>
<dbReference type="InterPro" id="IPR011706">
    <property type="entry name" value="Cu-oxidase_C"/>
</dbReference>
<keyword evidence="3 7" id="KW-0732">Signal</keyword>
<dbReference type="EMBL" id="JNOM01000017">
    <property type="protein sequence ID" value="KNG90225.1"/>
    <property type="molecule type" value="Genomic_DNA"/>
</dbReference>
<dbReference type="InterPro" id="IPR008972">
    <property type="entry name" value="Cupredoxin"/>
</dbReference>
<dbReference type="Pfam" id="PF07731">
    <property type="entry name" value="Cu-oxidase_2"/>
    <property type="match status" value="1"/>
</dbReference>
<dbReference type="RefSeq" id="XP_015411148.1">
    <property type="nucleotide sequence ID" value="XM_015547308.1"/>
</dbReference>
<dbReference type="SUPFAM" id="SSF49503">
    <property type="entry name" value="Cupredoxins"/>
    <property type="match status" value="3"/>
</dbReference>
<feature type="domain" description="Plastocyanin-like" evidence="10">
    <location>
        <begin position="31"/>
        <end position="143"/>
    </location>
</feature>
<dbReference type="STRING" id="1509407.A0A0L1JEK8"/>
<feature type="domain" description="Plastocyanin-like" evidence="9">
    <location>
        <begin position="455"/>
        <end position="579"/>
    </location>
</feature>
<dbReference type="GeneID" id="26803855"/>
<evidence type="ECO:0000313" key="11">
    <source>
        <dbReference type="EMBL" id="KNG90225.1"/>
    </source>
</evidence>
<feature type="chain" id="PRO_5005553514" evidence="7">
    <location>
        <begin position="22"/>
        <end position="593"/>
    </location>
</feature>
<dbReference type="GO" id="GO:0005507">
    <property type="term" value="F:copper ion binding"/>
    <property type="evidence" value="ECO:0007669"/>
    <property type="project" value="InterPro"/>
</dbReference>
<dbReference type="Pfam" id="PF07732">
    <property type="entry name" value="Cu-oxidase_3"/>
    <property type="match status" value="1"/>
</dbReference>
<dbReference type="PROSITE" id="PS00080">
    <property type="entry name" value="MULTICOPPER_OXIDASE2"/>
    <property type="match status" value="1"/>
</dbReference>
<evidence type="ECO:0000259" key="9">
    <source>
        <dbReference type="Pfam" id="PF07731"/>
    </source>
</evidence>
<feature type="domain" description="Plastocyanin-like" evidence="8">
    <location>
        <begin position="173"/>
        <end position="370"/>
    </location>
</feature>
<feature type="signal peptide" evidence="7">
    <location>
        <begin position="1"/>
        <end position="21"/>
    </location>
</feature>
<dbReference type="CDD" id="cd13898">
    <property type="entry name" value="CuRO_3_Abr2_like"/>
    <property type="match status" value="1"/>
</dbReference>
<evidence type="ECO:0000256" key="5">
    <source>
        <dbReference type="ARBA" id="ARBA00023008"/>
    </source>
</evidence>
<comment type="caution">
    <text evidence="11">The sequence shown here is derived from an EMBL/GenBank/DDBJ whole genome shotgun (WGS) entry which is preliminary data.</text>
</comment>
<keyword evidence="6" id="KW-0325">Glycoprotein</keyword>
<evidence type="ECO:0000313" key="12">
    <source>
        <dbReference type="Proteomes" id="UP000037505"/>
    </source>
</evidence>
<reference evidence="11 12" key="1">
    <citation type="submission" date="2014-06" db="EMBL/GenBank/DDBJ databases">
        <title>The Genome of the Aflatoxigenic Filamentous Fungus Aspergillus nomius.</title>
        <authorList>
            <person name="Moore M.G."/>
            <person name="Shannon B.M."/>
            <person name="Brian M.M."/>
        </authorList>
    </citation>
    <scope>NUCLEOTIDE SEQUENCE [LARGE SCALE GENOMIC DNA]</scope>
    <source>
        <strain evidence="11 12">NRRL 13137</strain>
    </source>
</reference>
<dbReference type="Pfam" id="PF00394">
    <property type="entry name" value="Cu-oxidase"/>
    <property type="match status" value="1"/>
</dbReference>
<dbReference type="Proteomes" id="UP000037505">
    <property type="component" value="Unassembled WGS sequence"/>
</dbReference>
<dbReference type="GO" id="GO:0042440">
    <property type="term" value="P:pigment metabolic process"/>
    <property type="evidence" value="ECO:0007669"/>
    <property type="project" value="UniProtKB-ARBA"/>
</dbReference>
<dbReference type="Gene3D" id="2.60.40.420">
    <property type="entry name" value="Cupredoxins - blue copper proteins"/>
    <property type="match status" value="3"/>
</dbReference>
<evidence type="ECO:0000256" key="3">
    <source>
        <dbReference type="ARBA" id="ARBA00022729"/>
    </source>
</evidence>
<evidence type="ECO:0000256" key="2">
    <source>
        <dbReference type="ARBA" id="ARBA00022723"/>
    </source>
</evidence>
<dbReference type="InterPro" id="IPR011707">
    <property type="entry name" value="Cu-oxidase-like_N"/>
</dbReference>
<proteinExistence type="inferred from homology"/>
<evidence type="ECO:0000256" key="4">
    <source>
        <dbReference type="ARBA" id="ARBA00023002"/>
    </source>
</evidence>
<dbReference type="CDD" id="cd13876">
    <property type="entry name" value="CuRO_2_Abr2_like"/>
    <property type="match status" value="1"/>
</dbReference>